<dbReference type="GO" id="GO:0015833">
    <property type="term" value="P:peptide transport"/>
    <property type="evidence" value="ECO:0007669"/>
    <property type="project" value="InterPro"/>
</dbReference>
<comment type="caution">
    <text evidence="7">The sequence shown here is derived from an EMBL/GenBank/DDBJ whole genome shotgun (WGS) entry which is preliminary data.</text>
</comment>
<dbReference type="Pfam" id="PF08352">
    <property type="entry name" value="oligo_HPY"/>
    <property type="match status" value="1"/>
</dbReference>
<gene>
    <name evidence="7" type="ORF">EDD53_1310</name>
</gene>
<evidence type="ECO:0000313" key="7">
    <source>
        <dbReference type="EMBL" id="RPE72165.1"/>
    </source>
</evidence>
<dbReference type="PANTHER" id="PTHR43776">
    <property type="entry name" value="TRANSPORT ATP-BINDING PROTEIN"/>
    <property type="match status" value="1"/>
</dbReference>
<dbReference type="RefSeq" id="WP_123792308.1">
    <property type="nucleotide sequence ID" value="NZ_RKQK01000001.1"/>
</dbReference>
<dbReference type="PROSITE" id="PS00211">
    <property type="entry name" value="ABC_TRANSPORTER_1"/>
    <property type="match status" value="1"/>
</dbReference>
<dbReference type="CDD" id="cd03257">
    <property type="entry name" value="ABC_NikE_OppD_transporters"/>
    <property type="match status" value="1"/>
</dbReference>
<dbReference type="InterPro" id="IPR027417">
    <property type="entry name" value="P-loop_NTPase"/>
</dbReference>
<name>A0A3N4UTX3_9RHOB</name>
<sequence length="318" mass="34564">MSEALLETKELSKTFNIGKGKSLKAVSDVSLTLNKGETLAIVGESGCGKSTLARLLLRLEQATSGGIEFDGNDISEISGAVEKQWRRNVQMVFQDPYTSLNPRMIAHDAIREPLDNYAEGTKQERNQKAHDLLHRVGLNVDFGQRYPHELSGGQCQRLGIARALALNPKVLVADEPVSALDVSIQAQVLNLMMDLQADLGISIVFVSHDLSVVRHISDRVIVMYLGRIVEEGPADIVLDTPSHPYTKALLDSVPIDHPSKRRSKTLLSGEVASPLNPPSGCAFRTRCPVATDQCAQTIPKLRSVGPKVSAACILLESK</sequence>
<reference evidence="7 8" key="1">
    <citation type="submission" date="2018-11" db="EMBL/GenBank/DDBJ databases">
        <title>Genomic Encyclopedia of Type Strains, Phase IV (KMG-IV): sequencing the most valuable type-strain genomes for metagenomic binning, comparative biology and taxonomic classification.</title>
        <authorList>
            <person name="Goeker M."/>
        </authorList>
    </citation>
    <scope>NUCLEOTIDE SEQUENCE [LARGE SCALE GENOMIC DNA]</scope>
    <source>
        <strain evidence="7 8">DSM 104731</strain>
    </source>
</reference>
<comment type="subcellular location">
    <subcellularLocation>
        <location evidence="1">Cell inner membrane</location>
        <topology evidence="1">Peripheral membrane protein</topology>
    </subcellularLocation>
</comment>
<proteinExistence type="inferred from homology"/>
<dbReference type="InterPro" id="IPR003593">
    <property type="entry name" value="AAA+_ATPase"/>
</dbReference>
<dbReference type="EMBL" id="RKQK01000001">
    <property type="protein sequence ID" value="RPE72165.1"/>
    <property type="molecule type" value="Genomic_DNA"/>
</dbReference>
<dbReference type="InterPro" id="IPR003439">
    <property type="entry name" value="ABC_transporter-like_ATP-bd"/>
</dbReference>
<dbReference type="PANTHER" id="PTHR43776:SF7">
    <property type="entry name" value="D,D-DIPEPTIDE TRANSPORT ATP-BINDING PROTEIN DDPF-RELATED"/>
    <property type="match status" value="1"/>
</dbReference>
<dbReference type="SUPFAM" id="SSF52540">
    <property type="entry name" value="P-loop containing nucleoside triphosphate hydrolases"/>
    <property type="match status" value="1"/>
</dbReference>
<dbReference type="PROSITE" id="PS50893">
    <property type="entry name" value="ABC_TRANSPORTER_2"/>
    <property type="match status" value="1"/>
</dbReference>
<dbReference type="NCBIfam" id="TIGR01727">
    <property type="entry name" value="oligo_HPY"/>
    <property type="match status" value="1"/>
</dbReference>
<dbReference type="GO" id="GO:0005886">
    <property type="term" value="C:plasma membrane"/>
    <property type="evidence" value="ECO:0007669"/>
    <property type="project" value="UniProtKB-SubCell"/>
</dbReference>
<keyword evidence="5 7" id="KW-0067">ATP-binding</keyword>
<dbReference type="GO" id="GO:0016887">
    <property type="term" value="F:ATP hydrolysis activity"/>
    <property type="evidence" value="ECO:0007669"/>
    <property type="project" value="InterPro"/>
</dbReference>
<dbReference type="InterPro" id="IPR017871">
    <property type="entry name" value="ABC_transporter-like_CS"/>
</dbReference>
<dbReference type="FunFam" id="3.40.50.300:FF:000016">
    <property type="entry name" value="Oligopeptide ABC transporter ATP-binding component"/>
    <property type="match status" value="1"/>
</dbReference>
<accession>A0A3N4UTX3</accession>
<evidence type="ECO:0000256" key="2">
    <source>
        <dbReference type="ARBA" id="ARBA00005417"/>
    </source>
</evidence>
<evidence type="ECO:0000256" key="3">
    <source>
        <dbReference type="ARBA" id="ARBA00022448"/>
    </source>
</evidence>
<keyword evidence="8" id="KW-1185">Reference proteome</keyword>
<dbReference type="OrthoDB" id="9802264at2"/>
<evidence type="ECO:0000313" key="8">
    <source>
        <dbReference type="Proteomes" id="UP000269689"/>
    </source>
</evidence>
<keyword evidence="3" id="KW-0813">Transport</keyword>
<keyword evidence="4" id="KW-0547">Nucleotide-binding</keyword>
<evidence type="ECO:0000256" key="1">
    <source>
        <dbReference type="ARBA" id="ARBA00004417"/>
    </source>
</evidence>
<feature type="domain" description="ABC transporter" evidence="6">
    <location>
        <begin position="6"/>
        <end position="250"/>
    </location>
</feature>
<evidence type="ECO:0000256" key="5">
    <source>
        <dbReference type="ARBA" id="ARBA00022840"/>
    </source>
</evidence>
<dbReference type="Gene3D" id="3.40.50.300">
    <property type="entry name" value="P-loop containing nucleotide triphosphate hydrolases"/>
    <property type="match status" value="1"/>
</dbReference>
<dbReference type="InterPro" id="IPR050319">
    <property type="entry name" value="ABC_transp_ATP-bind"/>
</dbReference>
<dbReference type="GO" id="GO:0005524">
    <property type="term" value="F:ATP binding"/>
    <property type="evidence" value="ECO:0007669"/>
    <property type="project" value="UniProtKB-KW"/>
</dbReference>
<organism evidence="7 8">
    <name type="scientific">Pacificibacter maritimus</name>
    <dbReference type="NCBI Taxonomy" id="762213"/>
    <lineage>
        <taxon>Bacteria</taxon>
        <taxon>Pseudomonadati</taxon>
        <taxon>Pseudomonadota</taxon>
        <taxon>Alphaproteobacteria</taxon>
        <taxon>Rhodobacterales</taxon>
        <taxon>Roseobacteraceae</taxon>
        <taxon>Pacificibacter</taxon>
    </lineage>
</organism>
<protein>
    <submittedName>
        <fullName evidence="7">Oligopeptide transport system ATP-binding protein</fullName>
    </submittedName>
</protein>
<evidence type="ECO:0000256" key="4">
    <source>
        <dbReference type="ARBA" id="ARBA00022741"/>
    </source>
</evidence>
<dbReference type="NCBIfam" id="NF008453">
    <property type="entry name" value="PRK11308.1"/>
    <property type="match status" value="1"/>
</dbReference>
<dbReference type="AlphaFoldDB" id="A0A3N4UTX3"/>
<dbReference type="InterPro" id="IPR013563">
    <property type="entry name" value="Oligopep_ABC_C"/>
</dbReference>
<dbReference type="SMART" id="SM00382">
    <property type="entry name" value="AAA"/>
    <property type="match status" value="1"/>
</dbReference>
<dbReference type="Pfam" id="PF00005">
    <property type="entry name" value="ABC_tran"/>
    <property type="match status" value="1"/>
</dbReference>
<evidence type="ECO:0000259" key="6">
    <source>
        <dbReference type="PROSITE" id="PS50893"/>
    </source>
</evidence>
<dbReference type="GO" id="GO:0055085">
    <property type="term" value="P:transmembrane transport"/>
    <property type="evidence" value="ECO:0007669"/>
    <property type="project" value="UniProtKB-ARBA"/>
</dbReference>
<dbReference type="Proteomes" id="UP000269689">
    <property type="component" value="Unassembled WGS sequence"/>
</dbReference>
<comment type="similarity">
    <text evidence="2">Belongs to the ABC transporter superfamily.</text>
</comment>